<feature type="signal peptide" evidence="2">
    <location>
        <begin position="1"/>
        <end position="26"/>
    </location>
</feature>
<name>A0ABY3C663_9GAMM</name>
<dbReference type="Proteomes" id="UP000733744">
    <property type="component" value="Unassembled WGS sequence"/>
</dbReference>
<keyword evidence="2" id="KW-0732">Signal</keyword>
<dbReference type="RefSeq" id="WP_127029823.1">
    <property type="nucleotide sequence ID" value="NZ_RYFG02000119.1"/>
</dbReference>
<protein>
    <submittedName>
        <fullName evidence="3">Uncharacterized protein</fullName>
    </submittedName>
</protein>
<evidence type="ECO:0000313" key="3">
    <source>
        <dbReference type="EMBL" id="TRW90300.1"/>
    </source>
</evidence>
<evidence type="ECO:0000256" key="2">
    <source>
        <dbReference type="SAM" id="SignalP"/>
    </source>
</evidence>
<gene>
    <name evidence="3" type="ORF">EKO24_019905</name>
</gene>
<organism evidence="3 4">
    <name type="scientific">Candidatus Methylobacter oryzae</name>
    <dbReference type="NCBI Taxonomy" id="2497749"/>
    <lineage>
        <taxon>Bacteria</taxon>
        <taxon>Pseudomonadati</taxon>
        <taxon>Pseudomonadota</taxon>
        <taxon>Gammaproteobacteria</taxon>
        <taxon>Methylococcales</taxon>
        <taxon>Methylococcaceae</taxon>
        <taxon>Methylobacter</taxon>
    </lineage>
</organism>
<accession>A0ABY3C663</accession>
<feature type="coiled-coil region" evidence="1">
    <location>
        <begin position="84"/>
        <end position="127"/>
    </location>
</feature>
<evidence type="ECO:0000256" key="1">
    <source>
        <dbReference type="SAM" id="Coils"/>
    </source>
</evidence>
<reference evidence="3 4" key="1">
    <citation type="journal article" date="2019" name="Antonie Van Leeuwenhoek">
        <title>Description of 'Ca. Methylobacter oryzae' KRF1, a novel species from the environmentally important Methylobacter clade 2.</title>
        <authorList>
            <person name="Khatri K."/>
            <person name="Mohite J.A."/>
            <person name="Pandit P.S."/>
            <person name="Bahulikar R."/>
            <person name="Rahalkar M.C."/>
        </authorList>
    </citation>
    <scope>NUCLEOTIDE SEQUENCE [LARGE SCALE GENOMIC DNA]</scope>
    <source>
        <strain evidence="3 4">KRF1</strain>
    </source>
</reference>
<keyword evidence="4" id="KW-1185">Reference proteome</keyword>
<keyword evidence="1" id="KW-0175">Coiled coil</keyword>
<proteinExistence type="predicted"/>
<comment type="caution">
    <text evidence="3">The sequence shown here is derived from an EMBL/GenBank/DDBJ whole genome shotgun (WGS) entry which is preliminary data.</text>
</comment>
<feature type="chain" id="PRO_5046053370" evidence="2">
    <location>
        <begin position="27"/>
        <end position="128"/>
    </location>
</feature>
<dbReference type="EMBL" id="RYFG02000119">
    <property type="protein sequence ID" value="TRW90300.1"/>
    <property type="molecule type" value="Genomic_DNA"/>
</dbReference>
<evidence type="ECO:0000313" key="4">
    <source>
        <dbReference type="Proteomes" id="UP000733744"/>
    </source>
</evidence>
<sequence length="128" mass="13285">MKMLKKVLLPLLIAASIGAVSTSALAETDKGRIVYAPADAINLVLGKIKAASDAAAAGTEGDALADLIKEASDGSKEINANDKVDRARATANNVLKAARKLAQEGKKAEAEEALKESAKKFEALKNLL</sequence>